<accession>A0AB39C320</accession>
<sequence>MTTFCIFLYPSFRGSCGASLLFLNSFHKVVYKPVDE</sequence>
<organism evidence="1">
    <name type="scientific">Klebsiella phage PMBT63</name>
    <dbReference type="NCBI Taxonomy" id="3229739"/>
    <lineage>
        <taxon>Viruses</taxon>
        <taxon>Duplodnaviria</taxon>
        <taxon>Heunggongvirae</taxon>
        <taxon>Uroviricota</taxon>
        <taxon>Caudoviricetes</taxon>
    </lineage>
</organism>
<protein>
    <submittedName>
        <fullName evidence="1">Uncharacterized protein</fullName>
    </submittedName>
</protein>
<evidence type="ECO:0000313" key="1">
    <source>
        <dbReference type="EMBL" id="XDJ00922.1"/>
    </source>
</evidence>
<dbReference type="EMBL" id="PP926509">
    <property type="protein sequence ID" value="XDJ00922.1"/>
    <property type="molecule type" value="Genomic_DNA"/>
</dbReference>
<proteinExistence type="predicted"/>
<name>A0AB39C320_9CAUD</name>
<reference evidence="1" key="1">
    <citation type="submission" date="2024-06" db="EMBL/GenBank/DDBJ databases">
        <title>This phage originates from the Bacteriophage catalogue of the Bacteriophage Competence Centre, Department of Microbiology und Biotechnology, Max Rubner-Institut, Kiel, Germany.</title>
        <authorList>
            <person name="Sprotte S."/>
            <person name="Brinks E."/>
            <person name="Hille F."/>
        </authorList>
    </citation>
    <scope>NUCLEOTIDE SEQUENCE</scope>
</reference>